<dbReference type="Gene3D" id="3.90.70.10">
    <property type="entry name" value="Cysteine proteinases"/>
    <property type="match status" value="1"/>
</dbReference>
<sequence length="1605" mass="183749">MSDSIEKIKKEEESIDDFSHRIIDINRGLNSNRVDLQIKALIAINNEFEEYENSGMKRSFISLFRSTKPEKKGSNQNIKTNHKVATKNELLSFLKFHSQDILNLIIKCPHEELLRHSIPVIEHINSNKLLSPHFIKSMSDNAERIGGTILLRAQDIVISVFNSMSSIERNHIIHSTLENSKNGNLPALHMLCKLIQIQALPSQQIVTSFSLIVKHIQELNEDIIKICSINSYIIPLKRIIIGAFKDTTNDPRMGIVLTLLASTSPFGGDADEINKMIEEAFVKEVPNLGEPIKLIGKSDDSVFKICLMCIIDSDGFTGAMKWIKGEWNNKRAEFALNILEERKELPSSASSFVKEVFIQYNVLVTRSIIYDFDQRIITSIRFEGVYGLNLLWKMLMITGEWSIEQLLEVLYQKMQLRFVQDGIEAFKSSPTSQGANCIESVLKRYSSPKTIVKDEVKQTRSCNIRWITLKRTIREDKPCSIPNIQMKMLASLKVMSSLTKVTKVLIESAQQDIERTFNFMDKSDKLNPRKYEHTTPISKIVLDSIKDLLNDPYAQDSMKQSINWITTKKYSVNVFINGTEVTIFKNIGSYLSEMGEMVIQISSGDSEIQYQEPIKKEPSFITNTTRTVVVKEEKNIERCSEQSIKELIELLEDEKTRNNAMKVICGVNKYVKWEENAIELATEEGPKQLLGIARLESIEEGLKDEEYKKLLTLFTELVIKQSGIKEILSSILIKNEIKVNTNVFIMNEETLNQLSKEIENDLDKSSMTLCLVLLLKNGRNIPWDKDVFTAPILRALKDGINKQIFDSVVPLLNEPPKLVEECNRIIIEYADENCENDHPFIQSLIQNLTKFGYGLNVAVRAFKTMKKKQVLLIPYFCDIIDKLFPMQGKNILKDDEINNLIILLCECVESMNDITCSQCFNHFNQILKEMNGCNEKATYRKGQFGGLVNQGTTCYMNSVLQQIFHSSRCTANLLKKEVKIPTLIENIDNQTHKPKEEQEKKEITVDVNNQVNDTEKDINKEGQFITYNQNEFKDYRMIFGLQKLFVDMLKGINSATQTKEFCKEAHGSCYEDIKTYEQMDAQEFFTTALSSMESCKHYESIVSGSKVFTGEMEISIESQCGHEVKRIEQFYCSALEVEHYQTIEQSLQALCEGSILCDYRCEQCGKQNDAQRSERYKELPETLVFHLKRFVYNDQFEIVKYNGKFEYPNELDMKKYCCDGYNGETMYKLVGIVIHNGDAHGGHYFSNRLINGKWVCFNDRSVSAAEGETWFGGKSSSAYILFYEQASMIEQTQKEMLEIVIDQPLKQYVERKNNIAYISQRATNPFLVDLICSFIKKYKHFGNIFDFISSVTAIVSPSSLNKIFTTIDLILDVSVAQEFLEKITPLLKMFIVGASSVIIKSIKLVQCESFNEEILKLVKKGENGTMKVLKILCDLNQFQIKDVIEVTKEFIKNYNYNRSEGYYAFSILLKGIELNLFTFEEDFIMKLIGSKAPDNSIESLIKACPFELINKVVVTICTDALKRGFINNEEILFIKRMIVSEVIAETIALESKSQILLCNSIESAIKTITVALKLTSCSPMIYNQLKQQITEINNNIIDFSIKIDI</sequence>
<dbReference type="PROSITE" id="PS00973">
    <property type="entry name" value="USP_2"/>
    <property type="match status" value="1"/>
</dbReference>
<feature type="domain" description="USP" evidence="1">
    <location>
        <begin position="945"/>
        <end position="1286"/>
    </location>
</feature>
<dbReference type="PROSITE" id="PS50235">
    <property type="entry name" value="USP_3"/>
    <property type="match status" value="1"/>
</dbReference>
<dbReference type="VEuPathDB" id="AmoebaDB:EHI7A_009880"/>
<dbReference type="VEuPathDB" id="AmoebaDB:EHI_153400"/>
<dbReference type="InterPro" id="IPR028889">
    <property type="entry name" value="USP"/>
</dbReference>
<accession>A0A5K1UVU5</accession>
<dbReference type="FunFam" id="3.90.70.10:FF:000090">
    <property type="entry name" value="Clan CA, family C19, ubiquitin hydrolase-like cysteine peptidase"/>
    <property type="match status" value="1"/>
</dbReference>
<dbReference type="GO" id="GO:0005634">
    <property type="term" value="C:nucleus"/>
    <property type="evidence" value="ECO:0007669"/>
    <property type="project" value="TreeGrafter"/>
</dbReference>
<dbReference type="GO" id="GO:0016579">
    <property type="term" value="P:protein deubiquitination"/>
    <property type="evidence" value="ECO:0007669"/>
    <property type="project" value="InterPro"/>
</dbReference>
<name>A0A5K1UVU5_ENTHI</name>
<keyword evidence="2" id="KW-0378">Hydrolase</keyword>
<dbReference type="SUPFAM" id="SSF54001">
    <property type="entry name" value="Cysteine proteinases"/>
    <property type="match status" value="1"/>
</dbReference>
<dbReference type="Pfam" id="PF00443">
    <property type="entry name" value="UCH"/>
    <property type="match status" value="1"/>
</dbReference>
<comment type="caution">
    <text evidence="2">The sequence shown here is derived from an EMBL/GenBank/DDBJ whole genome shotgun (WGS) entry which is preliminary data.</text>
</comment>
<dbReference type="EMBL" id="BDEQ01000001">
    <property type="protein sequence ID" value="GAT91596.1"/>
    <property type="molecule type" value="Genomic_DNA"/>
</dbReference>
<proteinExistence type="predicted"/>
<evidence type="ECO:0000313" key="3">
    <source>
        <dbReference type="Proteomes" id="UP000078387"/>
    </source>
</evidence>
<dbReference type="OMA" id="KRTEQFY"/>
<dbReference type="InterPro" id="IPR001394">
    <property type="entry name" value="Peptidase_C19_UCH"/>
</dbReference>
<evidence type="ECO:0000313" key="2">
    <source>
        <dbReference type="EMBL" id="GAT91596.1"/>
    </source>
</evidence>
<dbReference type="VEuPathDB" id="AmoebaDB:EHI8A_007430"/>
<dbReference type="InterPro" id="IPR038765">
    <property type="entry name" value="Papain-like_cys_pep_sf"/>
</dbReference>
<dbReference type="Proteomes" id="UP000078387">
    <property type="component" value="Unassembled WGS sequence"/>
</dbReference>
<dbReference type="PANTHER" id="PTHR24006">
    <property type="entry name" value="UBIQUITIN CARBOXYL-TERMINAL HYDROLASE"/>
    <property type="match status" value="1"/>
</dbReference>
<dbReference type="GO" id="GO:0004843">
    <property type="term" value="F:cysteine-type deubiquitinase activity"/>
    <property type="evidence" value="ECO:0007669"/>
    <property type="project" value="InterPro"/>
</dbReference>
<evidence type="ECO:0000259" key="1">
    <source>
        <dbReference type="PROSITE" id="PS50235"/>
    </source>
</evidence>
<organism evidence="2 3">
    <name type="scientific">Entamoeba histolytica</name>
    <dbReference type="NCBI Taxonomy" id="5759"/>
    <lineage>
        <taxon>Eukaryota</taxon>
        <taxon>Amoebozoa</taxon>
        <taxon>Evosea</taxon>
        <taxon>Archamoebae</taxon>
        <taxon>Mastigamoebida</taxon>
        <taxon>Entamoebidae</taxon>
        <taxon>Entamoeba</taxon>
    </lineage>
</organism>
<dbReference type="PANTHER" id="PTHR24006:SF827">
    <property type="entry name" value="UBIQUITIN CARBOXYL-TERMINAL HYDROLASE 34"/>
    <property type="match status" value="1"/>
</dbReference>
<reference evidence="2 3" key="1">
    <citation type="submission" date="2016-05" db="EMBL/GenBank/DDBJ databases">
        <title>First whole genome sequencing of Entamoeba histolytica HM1:IMSS-clone-6.</title>
        <authorList>
            <person name="Mukherjee Avik.K."/>
            <person name="Izumyama S."/>
            <person name="Nakada-Tsukui K."/>
            <person name="Nozaki T."/>
        </authorList>
    </citation>
    <scope>NUCLEOTIDE SEQUENCE [LARGE SCALE GENOMIC DNA]</scope>
    <source>
        <strain evidence="2 3">HM1:IMSS clone 6</strain>
    </source>
</reference>
<gene>
    <name evidence="2" type="ORF">CL6EHI_153400</name>
</gene>
<protein>
    <submittedName>
        <fullName evidence="2">Ubiquitin carboxyl-terminal hydrolase domain containing protein</fullName>
    </submittedName>
</protein>
<dbReference type="GO" id="GO:0005829">
    <property type="term" value="C:cytosol"/>
    <property type="evidence" value="ECO:0007669"/>
    <property type="project" value="TreeGrafter"/>
</dbReference>
<dbReference type="InterPro" id="IPR050164">
    <property type="entry name" value="Peptidase_C19"/>
</dbReference>
<dbReference type="VEuPathDB" id="AmoebaDB:KM1_023860"/>
<dbReference type="InterPro" id="IPR018200">
    <property type="entry name" value="USP_CS"/>
</dbReference>
<dbReference type="VEuPathDB" id="AmoebaDB:EHI5A_018460"/>